<evidence type="ECO:0000256" key="1">
    <source>
        <dbReference type="SAM" id="MobiDB-lite"/>
    </source>
</evidence>
<feature type="compositionally biased region" description="Acidic residues" evidence="1">
    <location>
        <begin position="299"/>
        <end position="316"/>
    </location>
</feature>
<evidence type="ECO:0000313" key="2">
    <source>
        <dbReference type="EMBL" id="GAA4704284.1"/>
    </source>
</evidence>
<comment type="caution">
    <text evidence="2">The sequence shown here is derived from an EMBL/GenBank/DDBJ whole genome shotgun (WGS) entry which is preliminary data.</text>
</comment>
<dbReference type="RefSeq" id="WP_345521332.1">
    <property type="nucleotide sequence ID" value="NZ_BAABKM010000002.1"/>
</dbReference>
<feature type="region of interest" description="Disordered" evidence="1">
    <location>
        <begin position="291"/>
        <end position="377"/>
    </location>
</feature>
<evidence type="ECO:0000313" key="3">
    <source>
        <dbReference type="Proteomes" id="UP001499974"/>
    </source>
</evidence>
<name>A0ABP8XEZ6_9ACTN</name>
<reference evidence="3" key="1">
    <citation type="journal article" date="2019" name="Int. J. Syst. Evol. Microbiol.">
        <title>The Global Catalogue of Microorganisms (GCM) 10K type strain sequencing project: providing services to taxonomists for standard genome sequencing and annotation.</title>
        <authorList>
            <consortium name="The Broad Institute Genomics Platform"/>
            <consortium name="The Broad Institute Genome Sequencing Center for Infectious Disease"/>
            <person name="Wu L."/>
            <person name="Ma J."/>
        </authorList>
    </citation>
    <scope>NUCLEOTIDE SEQUENCE [LARGE SCALE GENOMIC DNA]</scope>
    <source>
        <strain evidence="3">JCM 18531</strain>
    </source>
</reference>
<proteinExistence type="predicted"/>
<feature type="compositionally biased region" description="Gly residues" evidence="1">
    <location>
        <begin position="322"/>
        <end position="354"/>
    </location>
</feature>
<protein>
    <recommendedName>
        <fullName evidence="4">ParB/Sulfiredoxin domain-containing protein</fullName>
    </recommendedName>
</protein>
<feature type="compositionally biased region" description="Basic and acidic residues" evidence="1">
    <location>
        <begin position="361"/>
        <end position="377"/>
    </location>
</feature>
<evidence type="ECO:0008006" key="4">
    <source>
        <dbReference type="Google" id="ProtNLM"/>
    </source>
</evidence>
<keyword evidence="3" id="KW-1185">Reference proteome</keyword>
<dbReference type="Proteomes" id="UP001499974">
    <property type="component" value="Unassembled WGS sequence"/>
</dbReference>
<sequence length="512" mass="56072">MDYKRLRASQVRLDPQNPRLPDGTDSDHEAVNRLLSEGYKQLLALARDLVEMGESNPAELPIVMKDGNKHLVLEGNRRFAALKLLANPDLADDAAHRAAFKRVVGKGTPPATIMCAVVPDRETADHWLVLRHTGLNKGVGVKGWSAEQIATHRKRLNAPVDSGTVRSIAIADELQEAYAQDAALVEVIKRVRDNKLTNIGRFFAMDVLNRLHLAVRETDEIYVRERTLWAKHSADALHAFFDWAFRYIDAKPVDAYKNADVRRKLLDENKHVLPDTDGLDEADATRLADTPYAASSTDEGGDDDENGEQGEGEDTGSVDSDSGGGTGGGGDDGAGGTNGDAGGGADGGSGGSSPGSGTAPRKNEATPEKRLYQDLKLPHLSRRTQLLLKEARQVEHEQAPGIACVMARVIVELTVSEPMVLAWSGAEEKDSFAQKVKACLKVLDPKYDRPRPDLPALTPAYMETQQDFGVRYLHQFVHNPTAHPDLHHSRRYSQVWRPFLEAVNNKTGLEAK</sequence>
<accession>A0ABP8XEZ6</accession>
<gene>
    <name evidence="2" type="ORF">GCM10023349_22260</name>
</gene>
<dbReference type="EMBL" id="BAABKM010000002">
    <property type="protein sequence ID" value="GAA4704284.1"/>
    <property type="molecule type" value="Genomic_DNA"/>
</dbReference>
<organism evidence="2 3">
    <name type="scientific">Nocardioides conyzicola</name>
    <dbReference type="NCBI Taxonomy" id="1651781"/>
    <lineage>
        <taxon>Bacteria</taxon>
        <taxon>Bacillati</taxon>
        <taxon>Actinomycetota</taxon>
        <taxon>Actinomycetes</taxon>
        <taxon>Propionibacteriales</taxon>
        <taxon>Nocardioidaceae</taxon>
        <taxon>Nocardioides</taxon>
    </lineage>
</organism>